<reference evidence="2 3" key="1">
    <citation type="submission" date="2014-02" db="EMBL/GenBank/DDBJ databases">
        <title>The small core and large imbalanced accessory genome model reveals a collaborative survival strategy of Sorangium cellulosum strains in nature.</title>
        <authorList>
            <person name="Han K."/>
            <person name="Peng R."/>
            <person name="Blom J."/>
            <person name="Li Y.-Z."/>
        </authorList>
    </citation>
    <scope>NUCLEOTIDE SEQUENCE [LARGE SCALE GENOMIC DNA]</scope>
    <source>
        <strain evidence="2 3">So0157-18</strain>
    </source>
</reference>
<feature type="domain" description="CHAT" evidence="1">
    <location>
        <begin position="71"/>
        <end position="346"/>
    </location>
</feature>
<dbReference type="Proteomes" id="UP000075604">
    <property type="component" value="Unassembled WGS sequence"/>
</dbReference>
<comment type="caution">
    <text evidence="2">The sequence shown here is derived from an EMBL/GenBank/DDBJ whole genome shotgun (WGS) entry which is preliminary data.</text>
</comment>
<evidence type="ECO:0000259" key="1">
    <source>
        <dbReference type="Pfam" id="PF12770"/>
    </source>
</evidence>
<dbReference type="Pfam" id="PF12770">
    <property type="entry name" value="CHAT"/>
    <property type="match status" value="1"/>
</dbReference>
<accession>A0A150Q554</accession>
<name>A0A150Q554_SORCE</name>
<dbReference type="AlphaFoldDB" id="A0A150Q554"/>
<protein>
    <recommendedName>
        <fullName evidence="1">CHAT domain-containing protein</fullName>
    </recommendedName>
</protein>
<evidence type="ECO:0000313" key="2">
    <source>
        <dbReference type="EMBL" id="KYF63115.1"/>
    </source>
</evidence>
<dbReference type="InterPro" id="IPR024983">
    <property type="entry name" value="CHAT_dom"/>
</dbReference>
<evidence type="ECO:0000313" key="3">
    <source>
        <dbReference type="Proteomes" id="UP000075604"/>
    </source>
</evidence>
<gene>
    <name evidence="2" type="ORF">BE04_05780</name>
</gene>
<sequence>MGGIIAMWLEVELDAGDQGLRVSARSSRDERAPERELLPEGGLDALQAFASKVGRAVRGGKPLDPAALSDAQRLYGELIDGDLRDVLVRLGEAAKERRLLVRLFARDRALQGIPWEALCRPGTSEGFWGTDPRLLLARGVGSTEPWESTEPCEPREVDGAVRVLAIAPGAHEQALAALSGALGEAIGSGEVEWLDPIAGPDVSPRVLFDRLRRSKKPHIVHFLGHGGVDVSDRPVLRMADDEEGEEVWLTAEALGRELRASSSGDLRLVVLEACEGAKAGAFGSAAEVLGKAGADAVVAHLWPVKADVARVCSTEIYRALTGADRTSGDIGAAVAAARRTLLATSAEAFSPVLYLRGSDSVIFNFRRRRVSKPSASRGSKRLAPALQGLLEGAFTTVIGDVDEDRSVLRQELTSFMKENGDARIDGLSLSTLTQRCVLRFGQEVLHSLFQQSLTQTAHDEIPPLIEALARFVRPGVHLTLLWKPHLERALAAAHPQRTVYAIQPSIAALSGKPRVVKRAAGTTSWKMEPLLPRRFDLENEIVVLRLYGGYSAEARPIFSPPILTDDDHIHGLLGADGLKAPSWMTGLLALPRTQPGLFVGLSILDWRHRMLLRWLYDHSPAPKDSLALLTPDAEPAEVEIWDSGGGLPGAIRITAITEDPACLAPLLADFGMDEAR</sequence>
<organism evidence="2 3">
    <name type="scientific">Sorangium cellulosum</name>
    <name type="common">Polyangium cellulosum</name>
    <dbReference type="NCBI Taxonomy" id="56"/>
    <lineage>
        <taxon>Bacteria</taxon>
        <taxon>Pseudomonadati</taxon>
        <taxon>Myxococcota</taxon>
        <taxon>Polyangia</taxon>
        <taxon>Polyangiales</taxon>
        <taxon>Polyangiaceae</taxon>
        <taxon>Sorangium</taxon>
    </lineage>
</organism>
<proteinExistence type="predicted"/>
<dbReference type="EMBL" id="JELX01000649">
    <property type="protein sequence ID" value="KYF63115.1"/>
    <property type="molecule type" value="Genomic_DNA"/>
</dbReference>